<evidence type="ECO:0000256" key="1">
    <source>
        <dbReference type="ARBA" id="ARBA00022472"/>
    </source>
</evidence>
<dbReference type="InterPro" id="IPR003029">
    <property type="entry name" value="S1_domain"/>
</dbReference>
<comment type="function">
    <text evidence="7">Participates in both transcription termination and antitermination.</text>
</comment>
<keyword evidence="1 7" id="KW-0806">Transcription termination</keyword>
<reference evidence="10 11" key="1">
    <citation type="submission" date="2018-07" db="EMBL/GenBank/DDBJ databases">
        <title>Comparative genomics of the Candidatus Parilichlamydiaceae reveals evidence of convergent evolution and genome reduction in the phylum Chlamydiae.</title>
        <authorList>
            <person name="Taylor-Brown A."/>
            <person name="Polkinghorne A."/>
        </authorList>
    </citation>
    <scope>NUCLEOTIDE SEQUENCE [LARGE SCALE GENOMIC DNA]</scope>
    <source>
        <strain evidence="10 11">Hat2</strain>
    </source>
</reference>
<dbReference type="HAMAP" id="MF_00945_B">
    <property type="entry name" value="NusA_B"/>
    <property type="match status" value="1"/>
</dbReference>
<dbReference type="OrthoDB" id="9807233at2"/>
<name>A0A369KA30_9BACT</name>
<evidence type="ECO:0000256" key="7">
    <source>
        <dbReference type="HAMAP-Rule" id="MF_00945"/>
    </source>
</evidence>
<evidence type="ECO:0000256" key="6">
    <source>
        <dbReference type="ARBA" id="ARBA00023163"/>
    </source>
</evidence>
<evidence type="ECO:0000256" key="5">
    <source>
        <dbReference type="ARBA" id="ARBA00023015"/>
    </source>
</evidence>
<dbReference type="SUPFAM" id="SSF50249">
    <property type="entry name" value="Nucleic acid-binding proteins"/>
    <property type="match status" value="1"/>
</dbReference>
<dbReference type="Pfam" id="PF08529">
    <property type="entry name" value="NusA_N"/>
    <property type="match status" value="1"/>
</dbReference>
<dbReference type="GO" id="GO:0031564">
    <property type="term" value="P:transcription antitermination"/>
    <property type="evidence" value="ECO:0007669"/>
    <property type="project" value="UniProtKB-UniRule"/>
</dbReference>
<feature type="compositionally biased region" description="Gly residues" evidence="8">
    <location>
        <begin position="466"/>
        <end position="476"/>
    </location>
</feature>
<feature type="domain" description="S1 motif" evidence="9">
    <location>
        <begin position="138"/>
        <end position="204"/>
    </location>
</feature>
<evidence type="ECO:0000256" key="8">
    <source>
        <dbReference type="SAM" id="MobiDB-lite"/>
    </source>
</evidence>
<dbReference type="GO" id="GO:0005829">
    <property type="term" value="C:cytosol"/>
    <property type="evidence" value="ECO:0007669"/>
    <property type="project" value="TreeGrafter"/>
</dbReference>
<organism evidence="10 11">
    <name type="scientific">Candidatus Similichlamydia laticola</name>
    <dbReference type="NCBI Taxonomy" id="2170265"/>
    <lineage>
        <taxon>Bacteria</taxon>
        <taxon>Pseudomonadati</taxon>
        <taxon>Chlamydiota</taxon>
        <taxon>Chlamydiia</taxon>
        <taxon>Parachlamydiales</taxon>
        <taxon>Candidatus Parilichlamydiaceae</taxon>
        <taxon>Candidatus Similichlamydia</taxon>
    </lineage>
</organism>
<comment type="subcellular location">
    <subcellularLocation>
        <location evidence="7">Cytoplasm</location>
    </subcellularLocation>
</comment>
<dbReference type="InterPro" id="IPR009019">
    <property type="entry name" value="KH_sf_prok-type"/>
</dbReference>
<dbReference type="SUPFAM" id="SSF47794">
    <property type="entry name" value="Rad51 N-terminal domain-like"/>
    <property type="match status" value="1"/>
</dbReference>
<comment type="similarity">
    <text evidence="7">Belongs to the NusA family.</text>
</comment>
<dbReference type="Proteomes" id="UP000253816">
    <property type="component" value="Unassembled WGS sequence"/>
</dbReference>
<evidence type="ECO:0000259" key="9">
    <source>
        <dbReference type="PROSITE" id="PS50126"/>
    </source>
</evidence>
<dbReference type="InterPro" id="IPR012340">
    <property type="entry name" value="NA-bd_OB-fold"/>
</dbReference>
<gene>
    <name evidence="7" type="primary">nusA</name>
    <name evidence="10" type="ORF">HAT2_00444</name>
</gene>
<keyword evidence="4 7" id="KW-0694">RNA-binding</keyword>
<keyword evidence="2 7" id="KW-0963">Cytoplasm</keyword>
<dbReference type="AlphaFoldDB" id="A0A369KA30"/>
<evidence type="ECO:0000313" key="11">
    <source>
        <dbReference type="Proteomes" id="UP000253816"/>
    </source>
</evidence>
<dbReference type="Gene3D" id="1.10.150.20">
    <property type="entry name" value="5' to 3' exonuclease, C-terminal subdomain"/>
    <property type="match status" value="1"/>
</dbReference>
<dbReference type="InterPro" id="IPR030842">
    <property type="entry name" value="TF_NusA_bacterial"/>
</dbReference>
<dbReference type="InterPro" id="IPR015946">
    <property type="entry name" value="KH_dom-like_a/b"/>
</dbReference>
<keyword evidence="5 7" id="KW-0805">Transcription regulation</keyword>
<dbReference type="InterPro" id="IPR010213">
    <property type="entry name" value="TF_NusA"/>
</dbReference>
<dbReference type="PANTHER" id="PTHR22648">
    <property type="entry name" value="TRANSCRIPTION TERMINATION FACTOR NUSA"/>
    <property type="match status" value="1"/>
</dbReference>
<sequence>MALSNKDLIAIFEYMEREKGLDRKSVANVIAESLLVAAKKTVQDAPDIEVSVDYKTGAVSIWANKQVVEKVGKKNEEISLKDAVKSHPEAQIGDFISVCVPPEDFGRIAAQRARQAIMARLRLAERDVICSEYRDCVGKLVHGSVKRLLHNGGAVVDLGRVEGCLFRKDMSPLDHFQVGDRVCALLLEVRDSADGGASLVLSRSSPEFVHRLLLQNVFEIQSGTVVVERIAREAGLRTKIAVRSLDSSVDPVKVCVGFKGTKIRNVVRELMNERVEIFPFSTNKSEFLQNALGSIIVRRLYEEEGTTYVVVDDASYAAALGKKGSNARLLGALANEPQGVGLVKWSTYCRRAVAERCELSDGGSALLDEPLAISGVSSLILDNLIDAGLDTYRKVLVARQEDLAQIPGISLELASRILEQTTNKVRNFGKEFETEGEECPISRADIRDSEGQSEDEDRGSSSGEAGQAGGAGSCCP</sequence>
<dbReference type="PANTHER" id="PTHR22648:SF0">
    <property type="entry name" value="TRANSCRIPTION TERMINATION_ANTITERMINATION PROTEIN NUSA"/>
    <property type="match status" value="1"/>
</dbReference>
<evidence type="ECO:0000256" key="4">
    <source>
        <dbReference type="ARBA" id="ARBA00022884"/>
    </source>
</evidence>
<dbReference type="Gene3D" id="3.30.1480.10">
    <property type="entry name" value="NusA, N-terminal domain"/>
    <property type="match status" value="1"/>
</dbReference>
<dbReference type="Gene3D" id="3.30.300.20">
    <property type="match status" value="2"/>
</dbReference>
<evidence type="ECO:0000313" key="10">
    <source>
        <dbReference type="EMBL" id="RDB31451.1"/>
    </source>
</evidence>
<dbReference type="SUPFAM" id="SSF69705">
    <property type="entry name" value="Transcription factor NusA, N-terminal domain"/>
    <property type="match status" value="1"/>
</dbReference>
<comment type="caution">
    <text evidence="10">The sequence shown here is derived from an EMBL/GenBank/DDBJ whole genome shotgun (WGS) entry which is preliminary data.</text>
</comment>
<dbReference type="GO" id="GO:0003700">
    <property type="term" value="F:DNA-binding transcription factor activity"/>
    <property type="evidence" value="ECO:0007669"/>
    <property type="project" value="InterPro"/>
</dbReference>
<dbReference type="InterPro" id="IPR036555">
    <property type="entry name" value="NusA_N_sf"/>
</dbReference>
<dbReference type="NCBIfam" id="TIGR01953">
    <property type="entry name" value="NusA"/>
    <property type="match status" value="1"/>
</dbReference>
<feature type="region of interest" description="Disordered" evidence="8">
    <location>
        <begin position="430"/>
        <end position="476"/>
    </location>
</feature>
<dbReference type="GO" id="GO:0003723">
    <property type="term" value="F:RNA binding"/>
    <property type="evidence" value="ECO:0007669"/>
    <property type="project" value="UniProtKB-UniRule"/>
</dbReference>
<dbReference type="SUPFAM" id="SSF54814">
    <property type="entry name" value="Prokaryotic type KH domain (KH-domain type II)"/>
    <property type="match status" value="1"/>
</dbReference>
<keyword evidence="3 7" id="KW-0889">Transcription antitermination</keyword>
<proteinExistence type="inferred from homology"/>
<accession>A0A369KA30</accession>
<keyword evidence="11" id="KW-1185">Reference proteome</keyword>
<dbReference type="Gene3D" id="2.40.50.140">
    <property type="entry name" value="Nucleic acid-binding proteins"/>
    <property type="match status" value="1"/>
</dbReference>
<dbReference type="EMBL" id="QQBG01000016">
    <property type="protein sequence ID" value="RDB31451.1"/>
    <property type="molecule type" value="Genomic_DNA"/>
</dbReference>
<evidence type="ECO:0000256" key="2">
    <source>
        <dbReference type="ARBA" id="ARBA00022490"/>
    </source>
</evidence>
<comment type="subunit">
    <text evidence="7">Monomer. Binds directly to the core enzyme of the DNA-dependent RNA polymerase and to nascent RNA.</text>
</comment>
<evidence type="ECO:0000256" key="3">
    <source>
        <dbReference type="ARBA" id="ARBA00022814"/>
    </source>
</evidence>
<dbReference type="Pfam" id="PF13184">
    <property type="entry name" value="KH_NusA_1st"/>
    <property type="match status" value="1"/>
</dbReference>
<dbReference type="InterPro" id="IPR025249">
    <property type="entry name" value="TF_NusA_KH_1st"/>
</dbReference>
<dbReference type="InterPro" id="IPR010995">
    <property type="entry name" value="DNA_repair_Rad51/TF_NusA_a-hlx"/>
</dbReference>
<dbReference type="SMART" id="SM00316">
    <property type="entry name" value="S1"/>
    <property type="match status" value="1"/>
</dbReference>
<dbReference type="RefSeq" id="WP_114544380.1">
    <property type="nucleotide sequence ID" value="NZ_QQBG01000016.1"/>
</dbReference>
<dbReference type="GO" id="GO:0006353">
    <property type="term" value="P:DNA-templated transcription termination"/>
    <property type="evidence" value="ECO:0007669"/>
    <property type="project" value="UniProtKB-UniRule"/>
</dbReference>
<protein>
    <recommendedName>
        <fullName evidence="7">Transcription termination/antitermination protein NusA</fullName>
    </recommendedName>
</protein>
<dbReference type="GO" id="GO:0000166">
    <property type="term" value="F:nucleotide binding"/>
    <property type="evidence" value="ECO:0007669"/>
    <property type="project" value="InterPro"/>
</dbReference>
<dbReference type="CDD" id="cd04455">
    <property type="entry name" value="S1_NusA"/>
    <property type="match status" value="1"/>
</dbReference>
<keyword evidence="6 7" id="KW-0804">Transcription</keyword>
<dbReference type="PROSITE" id="PS50126">
    <property type="entry name" value="S1"/>
    <property type="match status" value="1"/>
</dbReference>
<dbReference type="InterPro" id="IPR013735">
    <property type="entry name" value="TF_NusA_N"/>
</dbReference>